<keyword evidence="10" id="KW-1185">Reference proteome</keyword>
<evidence type="ECO:0000313" key="10">
    <source>
        <dbReference type="Proteomes" id="UP001161497"/>
    </source>
</evidence>
<evidence type="ECO:0000313" key="9">
    <source>
        <dbReference type="EMBL" id="CAI9085418.1"/>
    </source>
</evidence>
<dbReference type="CDD" id="cd04187">
    <property type="entry name" value="DPM1_like_bac"/>
    <property type="match status" value="1"/>
</dbReference>
<feature type="domain" description="Glycosyltransferase 2-like" evidence="8">
    <location>
        <begin position="15"/>
        <end position="174"/>
    </location>
</feature>
<proteinExistence type="predicted"/>
<evidence type="ECO:0000256" key="6">
    <source>
        <dbReference type="ARBA" id="ARBA00022989"/>
    </source>
</evidence>
<dbReference type="RefSeq" id="WP_009059001.1">
    <property type="nucleotide sequence ID" value="NZ_JAHXRZ010000002.1"/>
</dbReference>
<keyword evidence="2" id="KW-0328">Glycosyltransferase</keyword>
<keyword evidence="5" id="KW-0448">Lipopolysaccharide biosynthesis</keyword>
<organism evidence="9 10">
    <name type="scientific">Candidatus Methylacidiphilum fumarolicum</name>
    <dbReference type="NCBI Taxonomy" id="591154"/>
    <lineage>
        <taxon>Bacteria</taxon>
        <taxon>Pseudomonadati</taxon>
        <taxon>Verrucomicrobiota</taxon>
        <taxon>Methylacidiphilae</taxon>
        <taxon>Methylacidiphilales</taxon>
        <taxon>Methylacidiphilaceae</taxon>
        <taxon>Methylacidiphilum (ex Ratnadevi et al. 2023)</taxon>
    </lineage>
</organism>
<keyword evidence="4" id="KW-0812">Transmembrane</keyword>
<dbReference type="InterPro" id="IPR029044">
    <property type="entry name" value="Nucleotide-diphossugar_trans"/>
</dbReference>
<protein>
    <submittedName>
        <fullName evidence="9">Glycosyltransferase</fullName>
    </submittedName>
</protein>
<dbReference type="EMBL" id="OX458932">
    <property type="protein sequence ID" value="CAI9085418.1"/>
    <property type="molecule type" value="Genomic_DNA"/>
</dbReference>
<keyword evidence="7" id="KW-0472">Membrane</keyword>
<evidence type="ECO:0000256" key="4">
    <source>
        <dbReference type="ARBA" id="ARBA00022692"/>
    </source>
</evidence>
<name>A0ABM9ICL4_9BACT</name>
<dbReference type="PANTHER" id="PTHR48090">
    <property type="entry name" value="UNDECAPRENYL-PHOSPHATE 4-DEOXY-4-FORMAMIDO-L-ARABINOSE TRANSFERASE-RELATED"/>
    <property type="match status" value="1"/>
</dbReference>
<evidence type="ECO:0000256" key="2">
    <source>
        <dbReference type="ARBA" id="ARBA00022676"/>
    </source>
</evidence>
<accession>A0ABM9ICL4</accession>
<evidence type="ECO:0000256" key="7">
    <source>
        <dbReference type="ARBA" id="ARBA00023136"/>
    </source>
</evidence>
<dbReference type="Proteomes" id="UP001161497">
    <property type="component" value="Chromosome"/>
</dbReference>
<dbReference type="Gene3D" id="3.90.550.10">
    <property type="entry name" value="Spore Coat Polysaccharide Biosynthesis Protein SpsA, Chain A"/>
    <property type="match status" value="1"/>
</dbReference>
<evidence type="ECO:0000259" key="8">
    <source>
        <dbReference type="Pfam" id="PF00535"/>
    </source>
</evidence>
<gene>
    <name evidence="9" type="primary">wcaA</name>
    <name evidence="9" type="ORF">MFUM_1048</name>
</gene>
<evidence type="ECO:0000256" key="1">
    <source>
        <dbReference type="ARBA" id="ARBA00022475"/>
    </source>
</evidence>
<evidence type="ECO:0000256" key="5">
    <source>
        <dbReference type="ARBA" id="ARBA00022985"/>
    </source>
</evidence>
<dbReference type="InterPro" id="IPR050256">
    <property type="entry name" value="Glycosyltransferase_2"/>
</dbReference>
<sequence length="255" mass="28764">MMTTSNERSEPVDLSVIIPFHNEAENIPALLTELDQCLPALGLHVEIIMVNDASTDCYERPAATPRFPVIWLDLTERSGQSAAMYFGISQAAGRYVAFMDADLQNDPRDLEKLYYKLNEEGLDLITGLRIHRKDSWFRKISSKIANKIRSSLLGDNTRDTGCSLKVMRSELAKRLPGWNGMHRFIPALAQAMGYRVGECPVNHRPRRAGKSKVISWKRAIQATVDLIGMVWFCKRQFKGRLASHPAINPAKKIPN</sequence>
<keyword evidence="1" id="KW-1003">Cell membrane</keyword>
<dbReference type="InterPro" id="IPR001173">
    <property type="entry name" value="Glyco_trans_2-like"/>
</dbReference>
<evidence type="ECO:0000256" key="3">
    <source>
        <dbReference type="ARBA" id="ARBA00022679"/>
    </source>
</evidence>
<keyword evidence="6" id="KW-1133">Transmembrane helix</keyword>
<reference evidence="9" key="1">
    <citation type="submission" date="2023-03" db="EMBL/GenBank/DDBJ databases">
        <authorList>
            <person name="Cremers G."/>
            <person name="Picone N."/>
        </authorList>
    </citation>
    <scope>NUCLEOTIDE SEQUENCE</scope>
    <source>
        <strain evidence="9">Sample_alias</strain>
    </source>
</reference>
<keyword evidence="3" id="KW-0808">Transferase</keyword>
<dbReference type="PANTHER" id="PTHR48090:SF3">
    <property type="entry name" value="UNDECAPRENYL-PHOSPHATE 4-DEOXY-4-FORMAMIDO-L-ARABINOSE TRANSFERASE"/>
    <property type="match status" value="1"/>
</dbReference>
<dbReference type="Pfam" id="PF00535">
    <property type="entry name" value="Glycos_transf_2"/>
    <property type="match status" value="1"/>
</dbReference>
<dbReference type="SUPFAM" id="SSF53448">
    <property type="entry name" value="Nucleotide-diphospho-sugar transferases"/>
    <property type="match status" value="1"/>
</dbReference>